<sequence length="83" mass="9686">MPVAFDLMGCYVCVNIYIYIYIYIYIKMNSHHGLNKSLYKPTEATRARLLLQQCIGFLLGSIESLFSYVGPQVLFNFSHFFLF</sequence>
<reference evidence="2" key="1">
    <citation type="submission" date="2019-04" db="EMBL/GenBank/DDBJ databases">
        <authorList>
            <person name="Islam M.R."/>
            <person name="Banu S."/>
        </authorList>
    </citation>
    <scope>NUCLEOTIDE SEQUENCE</scope>
    <source>
        <strain evidence="2">TDF-34</strain>
    </source>
</reference>
<dbReference type="AlphaFoldDB" id="A0A4Y6GLP9"/>
<evidence type="ECO:0000313" key="2">
    <source>
        <dbReference type="EMBL" id="QDF43969.1"/>
    </source>
</evidence>
<name>A0A4Y6GLP9_9ROSI</name>
<proteinExistence type="evidence at transcript level"/>
<accession>A0A4Y6GLP9</accession>
<keyword evidence="1" id="KW-0472">Membrane</keyword>
<feature type="transmembrane region" description="Helical" evidence="1">
    <location>
        <begin position="47"/>
        <end position="69"/>
    </location>
</feature>
<protein>
    <submittedName>
        <fullName evidence="2">Uncharacterized protein</fullName>
    </submittedName>
</protein>
<feature type="transmembrane region" description="Helical" evidence="1">
    <location>
        <begin position="6"/>
        <end position="26"/>
    </location>
</feature>
<keyword evidence="1" id="KW-0812">Transmembrane</keyword>
<organism evidence="2">
    <name type="scientific">Aquilaria malaccensis</name>
    <dbReference type="NCBI Taxonomy" id="223753"/>
    <lineage>
        <taxon>Eukaryota</taxon>
        <taxon>Viridiplantae</taxon>
        <taxon>Streptophyta</taxon>
        <taxon>Embryophyta</taxon>
        <taxon>Tracheophyta</taxon>
        <taxon>Spermatophyta</taxon>
        <taxon>Magnoliopsida</taxon>
        <taxon>eudicotyledons</taxon>
        <taxon>Gunneridae</taxon>
        <taxon>Pentapetalae</taxon>
        <taxon>rosids</taxon>
        <taxon>malvids</taxon>
        <taxon>Malvales</taxon>
        <taxon>Thymelaeaceae</taxon>
        <taxon>Aquilaria</taxon>
    </lineage>
</organism>
<keyword evidence="1" id="KW-1133">Transmembrane helix</keyword>
<dbReference type="EMBL" id="MK751335">
    <property type="protein sequence ID" value="QDF43969.1"/>
    <property type="molecule type" value="mRNA"/>
</dbReference>
<evidence type="ECO:0000256" key="1">
    <source>
        <dbReference type="SAM" id="Phobius"/>
    </source>
</evidence>